<organism evidence="3 4">
    <name type="scientific">Niveomyces insectorum RCEF 264</name>
    <dbReference type="NCBI Taxonomy" id="1081102"/>
    <lineage>
        <taxon>Eukaryota</taxon>
        <taxon>Fungi</taxon>
        <taxon>Dikarya</taxon>
        <taxon>Ascomycota</taxon>
        <taxon>Pezizomycotina</taxon>
        <taxon>Sordariomycetes</taxon>
        <taxon>Hypocreomycetidae</taxon>
        <taxon>Hypocreales</taxon>
        <taxon>Cordycipitaceae</taxon>
        <taxon>Niveomyces</taxon>
    </lineage>
</organism>
<feature type="region of interest" description="Disordered" evidence="1">
    <location>
        <begin position="111"/>
        <end position="201"/>
    </location>
</feature>
<name>A0A167Q9C2_9HYPO</name>
<evidence type="ECO:0000313" key="3">
    <source>
        <dbReference type="EMBL" id="OAA57425.1"/>
    </source>
</evidence>
<keyword evidence="2" id="KW-0472">Membrane</keyword>
<dbReference type="Proteomes" id="UP000076874">
    <property type="component" value="Unassembled WGS sequence"/>
</dbReference>
<dbReference type="OrthoDB" id="5154154at2759"/>
<accession>A0A167Q9C2</accession>
<dbReference type="AlphaFoldDB" id="A0A167Q9C2"/>
<evidence type="ECO:0000256" key="2">
    <source>
        <dbReference type="SAM" id="Phobius"/>
    </source>
</evidence>
<gene>
    <name evidence="3" type="ORF">SPI_07084</name>
</gene>
<sequence>MAPYAQAPGAGPAVLQRLPTRTTVPAHLHEFLLRVRQASTSTVTVQSSPADTKDNSSSNNQLSGGAIAGIVIGSVAGFLLLLWIIRSFTNLGAPPAEREAWYDDAAAPTYRRDGHHHRHHRHRDRDRDRYYSDGSGYPPRSYSTSRRPSTTIAEPVPVVVRSNSRRRASTSRPPRSPRKSGGGFIVEEQRGRSHGRYSDSY</sequence>
<evidence type="ECO:0000256" key="1">
    <source>
        <dbReference type="SAM" id="MobiDB-lite"/>
    </source>
</evidence>
<keyword evidence="2" id="KW-1133">Transmembrane helix</keyword>
<evidence type="ECO:0008006" key="5">
    <source>
        <dbReference type="Google" id="ProtNLM"/>
    </source>
</evidence>
<reference evidence="3 4" key="1">
    <citation type="journal article" date="2016" name="Genome Biol. Evol.">
        <title>Divergent and convergent evolution of fungal pathogenicity.</title>
        <authorList>
            <person name="Shang Y."/>
            <person name="Xiao G."/>
            <person name="Zheng P."/>
            <person name="Cen K."/>
            <person name="Zhan S."/>
            <person name="Wang C."/>
        </authorList>
    </citation>
    <scope>NUCLEOTIDE SEQUENCE [LARGE SCALE GENOMIC DNA]</scope>
    <source>
        <strain evidence="3 4">RCEF 264</strain>
    </source>
</reference>
<dbReference type="EMBL" id="AZHD01000014">
    <property type="protein sequence ID" value="OAA57425.1"/>
    <property type="molecule type" value="Genomic_DNA"/>
</dbReference>
<keyword evidence="4" id="KW-1185">Reference proteome</keyword>
<keyword evidence="2" id="KW-0812">Transmembrane</keyword>
<feature type="compositionally biased region" description="Basic residues" evidence="1">
    <location>
        <begin position="113"/>
        <end position="124"/>
    </location>
</feature>
<feature type="transmembrane region" description="Helical" evidence="2">
    <location>
        <begin position="62"/>
        <end position="85"/>
    </location>
</feature>
<feature type="compositionally biased region" description="Low complexity" evidence="1">
    <location>
        <begin position="132"/>
        <end position="162"/>
    </location>
</feature>
<proteinExistence type="predicted"/>
<evidence type="ECO:0000313" key="4">
    <source>
        <dbReference type="Proteomes" id="UP000076874"/>
    </source>
</evidence>
<comment type="caution">
    <text evidence="3">The sequence shown here is derived from an EMBL/GenBank/DDBJ whole genome shotgun (WGS) entry which is preliminary data.</text>
</comment>
<protein>
    <recommendedName>
        <fullName evidence="5">Transmembrane protein</fullName>
    </recommendedName>
</protein>